<dbReference type="Gene3D" id="1.10.10.10">
    <property type="entry name" value="Winged helix-like DNA-binding domain superfamily/Winged helix DNA-binding domain"/>
    <property type="match status" value="1"/>
</dbReference>
<dbReference type="SMART" id="SM00862">
    <property type="entry name" value="Trans_reg_C"/>
    <property type="match status" value="1"/>
</dbReference>
<dbReference type="Pfam" id="PF00072">
    <property type="entry name" value="Response_reg"/>
    <property type="match status" value="1"/>
</dbReference>
<feature type="domain" description="OmpR/PhoB-type" evidence="5">
    <location>
        <begin position="124"/>
        <end position="219"/>
    </location>
</feature>
<evidence type="ECO:0000259" key="4">
    <source>
        <dbReference type="PROSITE" id="PS50110"/>
    </source>
</evidence>
<dbReference type="Gene3D" id="3.40.50.2300">
    <property type="match status" value="1"/>
</dbReference>
<evidence type="ECO:0000313" key="7">
    <source>
        <dbReference type="Proteomes" id="UP001156398"/>
    </source>
</evidence>
<evidence type="ECO:0000259" key="5">
    <source>
        <dbReference type="PROSITE" id="PS51755"/>
    </source>
</evidence>
<keyword evidence="7" id="KW-1185">Reference proteome</keyword>
<evidence type="ECO:0000313" key="6">
    <source>
        <dbReference type="EMBL" id="MDI5967306.1"/>
    </source>
</evidence>
<dbReference type="Pfam" id="PF00486">
    <property type="entry name" value="Trans_reg_C"/>
    <property type="match status" value="1"/>
</dbReference>
<gene>
    <name evidence="6" type="ORF">POF43_032060</name>
</gene>
<protein>
    <submittedName>
        <fullName evidence="6">Response regulator transcription factor</fullName>
    </submittedName>
</protein>
<dbReference type="PROSITE" id="PS51755">
    <property type="entry name" value="OMPR_PHOB"/>
    <property type="match status" value="1"/>
</dbReference>
<dbReference type="PANTHER" id="PTHR48111">
    <property type="entry name" value="REGULATOR OF RPOS"/>
    <property type="match status" value="1"/>
</dbReference>
<dbReference type="Proteomes" id="UP001156398">
    <property type="component" value="Unassembled WGS sequence"/>
</dbReference>
<dbReference type="RefSeq" id="WP_271322635.1">
    <property type="nucleotide sequence ID" value="NZ_JAAGKO020000082.1"/>
</dbReference>
<keyword evidence="2" id="KW-0597">Phosphoprotein</keyword>
<dbReference type="PANTHER" id="PTHR48111:SF36">
    <property type="entry name" value="TRANSCRIPTIONAL REGULATORY PROTEIN CUTR"/>
    <property type="match status" value="1"/>
</dbReference>
<feature type="domain" description="Response regulatory" evidence="4">
    <location>
        <begin position="2"/>
        <end position="117"/>
    </location>
</feature>
<dbReference type="InterPro" id="IPR001867">
    <property type="entry name" value="OmpR/PhoB-type_DNA-bd"/>
</dbReference>
<dbReference type="InterPro" id="IPR011006">
    <property type="entry name" value="CheY-like_superfamily"/>
</dbReference>
<sequence>MRILVVEDEERLAARLAEGLRDQGMAVDVSHDGDDALYKIDVNGFYDVVVLDRDLPGTHGDEVCRRLADRDDAPMVLMLTALSGTGDRVDGLTLGADDYLGKPFSFAELILRVKALGRRGRAHSAVLARGDLTLDTLRRTVHRAGRPVTLTAKEFAVLQILLAADGAVLSQEQLLERAWDEHADPFTNTVRVTVNRLRRKLGPPELVETVIGAGYRIAP</sequence>
<accession>A0ABT6W971</accession>
<keyword evidence="1 3" id="KW-0238">DNA-binding</keyword>
<feature type="DNA-binding region" description="OmpR/PhoB-type" evidence="3">
    <location>
        <begin position="124"/>
        <end position="219"/>
    </location>
</feature>
<evidence type="ECO:0000256" key="2">
    <source>
        <dbReference type="PROSITE-ProRule" id="PRU00169"/>
    </source>
</evidence>
<dbReference type="SUPFAM" id="SSF52172">
    <property type="entry name" value="CheY-like"/>
    <property type="match status" value="1"/>
</dbReference>
<evidence type="ECO:0000256" key="1">
    <source>
        <dbReference type="ARBA" id="ARBA00023125"/>
    </source>
</evidence>
<dbReference type="Gene3D" id="6.10.250.690">
    <property type="match status" value="1"/>
</dbReference>
<dbReference type="InterPro" id="IPR001789">
    <property type="entry name" value="Sig_transdc_resp-reg_receiver"/>
</dbReference>
<dbReference type="CDD" id="cd00383">
    <property type="entry name" value="trans_reg_C"/>
    <property type="match status" value="1"/>
</dbReference>
<organism evidence="6 7">
    <name type="scientific">Streptantibioticus silvisoli</name>
    <dbReference type="NCBI Taxonomy" id="2705255"/>
    <lineage>
        <taxon>Bacteria</taxon>
        <taxon>Bacillati</taxon>
        <taxon>Actinomycetota</taxon>
        <taxon>Actinomycetes</taxon>
        <taxon>Kitasatosporales</taxon>
        <taxon>Streptomycetaceae</taxon>
        <taxon>Streptantibioticus</taxon>
    </lineage>
</organism>
<feature type="modified residue" description="4-aspartylphosphate" evidence="2">
    <location>
        <position position="52"/>
    </location>
</feature>
<dbReference type="InterPro" id="IPR039420">
    <property type="entry name" value="WalR-like"/>
</dbReference>
<evidence type="ECO:0000256" key="3">
    <source>
        <dbReference type="PROSITE-ProRule" id="PRU01091"/>
    </source>
</evidence>
<dbReference type="SMART" id="SM00448">
    <property type="entry name" value="REC"/>
    <property type="match status" value="1"/>
</dbReference>
<reference evidence="6 7" key="1">
    <citation type="submission" date="2023-05" db="EMBL/GenBank/DDBJ databases">
        <title>Streptantibioticus silvisoli sp. nov., acidotolerant actinomycetes 1 from pine litter.</title>
        <authorList>
            <person name="Swiecimska M."/>
            <person name="Golinska P."/>
            <person name="Sangal V."/>
            <person name="Wachnowicz B."/>
            <person name="Goodfellow M."/>
        </authorList>
    </citation>
    <scope>NUCLEOTIDE SEQUENCE [LARGE SCALE GENOMIC DNA]</scope>
    <source>
        <strain evidence="6 7">SL54</strain>
    </source>
</reference>
<comment type="caution">
    <text evidence="6">The sequence shown here is derived from an EMBL/GenBank/DDBJ whole genome shotgun (WGS) entry which is preliminary data.</text>
</comment>
<proteinExistence type="predicted"/>
<dbReference type="InterPro" id="IPR036388">
    <property type="entry name" value="WH-like_DNA-bd_sf"/>
</dbReference>
<name>A0ABT6W971_9ACTN</name>
<dbReference type="PROSITE" id="PS50110">
    <property type="entry name" value="RESPONSE_REGULATORY"/>
    <property type="match status" value="1"/>
</dbReference>
<dbReference type="EMBL" id="JAAGKO020000082">
    <property type="protein sequence ID" value="MDI5967306.1"/>
    <property type="molecule type" value="Genomic_DNA"/>
</dbReference>